<proteinExistence type="inferred from homology"/>
<keyword evidence="2" id="KW-0479">Metal-binding</keyword>
<dbReference type="PANTHER" id="PTHR43183">
    <property type="entry name" value="HYPOTHETICAL DIHYDROXYACID DEHYDRATASE (EUROFUNG)-RELATED"/>
    <property type="match status" value="1"/>
</dbReference>
<evidence type="ECO:0000256" key="3">
    <source>
        <dbReference type="ARBA" id="ARBA00023004"/>
    </source>
</evidence>
<dbReference type="InterPro" id="IPR037237">
    <property type="entry name" value="IlvD/EDD_N"/>
</dbReference>
<dbReference type="Pfam" id="PF00920">
    <property type="entry name" value="ILVD_EDD_N"/>
    <property type="match status" value="1"/>
</dbReference>
<keyword evidence="4" id="KW-0411">Iron-sulfur</keyword>
<dbReference type="InterPro" id="IPR000581">
    <property type="entry name" value="ILV_EDD_N"/>
</dbReference>
<dbReference type="EC" id="4.2.1.9" evidence="7"/>
<sequence>RPTAMMFRNLAAMDVEEALRGTPLDGVVLMVGCDKTTPALLMGAASVDIPAIVVTGGPMLNGKWRGQDIGSGTSLWQLSEDRKA</sequence>
<protein>
    <submittedName>
        <fullName evidence="7">Dihydroxy-acid dehydratase</fullName>
        <ecNumber evidence="7">4.2.1.9</ecNumber>
    </submittedName>
</protein>
<evidence type="ECO:0000256" key="1">
    <source>
        <dbReference type="ARBA" id="ARBA00006486"/>
    </source>
</evidence>
<dbReference type="PANTHER" id="PTHR43183:SF1">
    <property type="entry name" value="HYPOTHETICAL DIHYDROXY-ACID DEHYDRATASE (EUROFUNG)-RELATED"/>
    <property type="match status" value="1"/>
</dbReference>
<dbReference type="AlphaFoldDB" id="A0A3D5NF24"/>
<evidence type="ECO:0000256" key="5">
    <source>
        <dbReference type="ARBA" id="ARBA00023239"/>
    </source>
</evidence>
<dbReference type="InterPro" id="IPR052352">
    <property type="entry name" value="Sugar_Degrad_Dehydratases"/>
</dbReference>
<comment type="similarity">
    <text evidence="1">Belongs to the IlvD/Edd family.</text>
</comment>
<dbReference type="Proteomes" id="UP000264179">
    <property type="component" value="Unassembled WGS sequence"/>
</dbReference>
<dbReference type="GO" id="GO:0046872">
    <property type="term" value="F:metal ion binding"/>
    <property type="evidence" value="ECO:0007669"/>
    <property type="project" value="UniProtKB-KW"/>
</dbReference>
<organism evidence="7 8">
    <name type="scientific">Thalassospira lucentensis</name>
    <dbReference type="NCBI Taxonomy" id="168935"/>
    <lineage>
        <taxon>Bacteria</taxon>
        <taxon>Pseudomonadati</taxon>
        <taxon>Pseudomonadota</taxon>
        <taxon>Alphaproteobacteria</taxon>
        <taxon>Rhodospirillales</taxon>
        <taxon>Thalassospiraceae</taxon>
        <taxon>Thalassospira</taxon>
    </lineage>
</organism>
<dbReference type="RefSeq" id="WP_277279034.1">
    <property type="nucleotide sequence ID" value="NZ_DPOP01000163.1"/>
</dbReference>
<dbReference type="GO" id="GO:0051536">
    <property type="term" value="F:iron-sulfur cluster binding"/>
    <property type="evidence" value="ECO:0007669"/>
    <property type="project" value="UniProtKB-KW"/>
</dbReference>
<evidence type="ECO:0000256" key="2">
    <source>
        <dbReference type="ARBA" id="ARBA00022723"/>
    </source>
</evidence>
<dbReference type="InterPro" id="IPR020558">
    <property type="entry name" value="DiOHA_6PGluconate_deHydtase_CS"/>
</dbReference>
<comment type="caution">
    <text evidence="7">The sequence shown here is derived from an EMBL/GenBank/DDBJ whole genome shotgun (WGS) entry which is preliminary data.</text>
</comment>
<evidence type="ECO:0000313" key="7">
    <source>
        <dbReference type="EMBL" id="HCW69664.1"/>
    </source>
</evidence>
<dbReference type="SUPFAM" id="SSF143975">
    <property type="entry name" value="IlvD/EDD N-terminal domain-like"/>
    <property type="match status" value="1"/>
</dbReference>
<accession>A0A3D5NF24</accession>
<name>A0A3D5NF24_9PROT</name>
<feature type="non-terminal residue" evidence="7">
    <location>
        <position position="1"/>
    </location>
</feature>
<dbReference type="GO" id="GO:0004160">
    <property type="term" value="F:dihydroxy-acid dehydratase activity"/>
    <property type="evidence" value="ECO:0007669"/>
    <property type="project" value="UniProtKB-EC"/>
</dbReference>
<evidence type="ECO:0000313" key="8">
    <source>
        <dbReference type="Proteomes" id="UP000264179"/>
    </source>
</evidence>
<evidence type="ECO:0000259" key="6">
    <source>
        <dbReference type="Pfam" id="PF00920"/>
    </source>
</evidence>
<dbReference type="PROSITE" id="PS00886">
    <property type="entry name" value="ILVD_EDD_1"/>
    <property type="match status" value="1"/>
</dbReference>
<feature type="domain" description="Dihydroxy-acid/6-phosphogluconate dehydratase N-terminal" evidence="6">
    <location>
        <begin position="5"/>
        <end position="69"/>
    </location>
</feature>
<reference evidence="7 8" key="1">
    <citation type="journal article" date="2018" name="Nat. Biotechnol.">
        <title>A standardized bacterial taxonomy based on genome phylogeny substantially revises the tree of life.</title>
        <authorList>
            <person name="Parks D.H."/>
            <person name="Chuvochina M."/>
            <person name="Waite D.W."/>
            <person name="Rinke C."/>
            <person name="Skarshewski A."/>
            <person name="Chaumeil P.A."/>
            <person name="Hugenholtz P."/>
        </authorList>
    </citation>
    <scope>NUCLEOTIDE SEQUENCE [LARGE SCALE GENOMIC DNA]</scope>
    <source>
        <strain evidence="7">UBA9881</strain>
    </source>
</reference>
<evidence type="ECO:0000256" key="4">
    <source>
        <dbReference type="ARBA" id="ARBA00023014"/>
    </source>
</evidence>
<gene>
    <name evidence="7" type="ORF">DHR80_21165</name>
</gene>
<keyword evidence="3" id="KW-0408">Iron</keyword>
<feature type="non-terminal residue" evidence="7">
    <location>
        <position position="84"/>
    </location>
</feature>
<dbReference type="EMBL" id="DPOP01000163">
    <property type="protein sequence ID" value="HCW69664.1"/>
    <property type="molecule type" value="Genomic_DNA"/>
</dbReference>
<keyword evidence="5 7" id="KW-0456">Lyase</keyword>